<dbReference type="EMBL" id="LAZR01010634">
    <property type="protein sequence ID" value="KKM65929.1"/>
    <property type="molecule type" value="Genomic_DNA"/>
</dbReference>
<proteinExistence type="predicted"/>
<comment type="caution">
    <text evidence="1">The sequence shown here is derived from an EMBL/GenBank/DDBJ whole genome shotgun (WGS) entry which is preliminary data.</text>
</comment>
<reference evidence="1" key="1">
    <citation type="journal article" date="2015" name="Nature">
        <title>Complex archaea that bridge the gap between prokaryotes and eukaryotes.</title>
        <authorList>
            <person name="Spang A."/>
            <person name="Saw J.H."/>
            <person name="Jorgensen S.L."/>
            <person name="Zaremba-Niedzwiedzka K."/>
            <person name="Martijn J."/>
            <person name="Lind A.E."/>
            <person name="van Eijk R."/>
            <person name="Schleper C."/>
            <person name="Guy L."/>
            <person name="Ettema T.J."/>
        </authorList>
    </citation>
    <scope>NUCLEOTIDE SEQUENCE</scope>
</reference>
<organism evidence="1">
    <name type="scientific">marine sediment metagenome</name>
    <dbReference type="NCBI Taxonomy" id="412755"/>
    <lineage>
        <taxon>unclassified sequences</taxon>
        <taxon>metagenomes</taxon>
        <taxon>ecological metagenomes</taxon>
    </lineage>
</organism>
<accession>A0A0F9J806</accession>
<gene>
    <name evidence="1" type="ORF">LCGC14_1486310</name>
</gene>
<sequence>MSTRDLITRDSDGTVVDIGQEEAEHADLTANAKRVILVNSSGTVIKATIQEENRAGSDASGTDGATGRVLTLQNTSTSGAPMSVWVDDQIIAQADITVSHFSSSSTITFDNINLFDAQTIRVTYYV</sequence>
<evidence type="ECO:0000313" key="1">
    <source>
        <dbReference type="EMBL" id="KKM65929.1"/>
    </source>
</evidence>
<protein>
    <submittedName>
        <fullName evidence="1">Uncharacterized protein</fullName>
    </submittedName>
</protein>
<name>A0A0F9J806_9ZZZZ</name>
<dbReference type="AlphaFoldDB" id="A0A0F9J806"/>